<dbReference type="Proteomes" id="UP000828251">
    <property type="component" value="Unassembled WGS sequence"/>
</dbReference>
<dbReference type="EMBL" id="JAIQCV010000010">
    <property type="protein sequence ID" value="KAH1055758.1"/>
    <property type="molecule type" value="Genomic_DNA"/>
</dbReference>
<sequence>MQEEGLRVHAKLWLSKIDALRKYVQALHPDSQDMDWLFCSNNPLSPEFATISLPVDFKVPKEDPQAHLMYYNDYMNLLGASDAAKCKKFGHLANSTYEAQCKKIKLEEQMCFS</sequence>
<evidence type="ECO:0000313" key="1">
    <source>
        <dbReference type="EMBL" id="KAH1055758.1"/>
    </source>
</evidence>
<reference evidence="1 2" key="1">
    <citation type="journal article" date="2021" name="Plant Biotechnol. J.">
        <title>Multi-omics assisted identification of the key and species-specific regulatory components of drought-tolerant mechanisms in Gossypium stocksii.</title>
        <authorList>
            <person name="Yu D."/>
            <person name="Ke L."/>
            <person name="Zhang D."/>
            <person name="Wu Y."/>
            <person name="Sun Y."/>
            <person name="Mei J."/>
            <person name="Sun J."/>
            <person name="Sun Y."/>
        </authorList>
    </citation>
    <scope>NUCLEOTIDE SEQUENCE [LARGE SCALE GENOMIC DNA]</scope>
    <source>
        <strain evidence="2">cv. E1</strain>
        <tissue evidence="1">Leaf</tissue>
    </source>
</reference>
<organism evidence="1 2">
    <name type="scientific">Gossypium stocksii</name>
    <dbReference type="NCBI Taxonomy" id="47602"/>
    <lineage>
        <taxon>Eukaryota</taxon>
        <taxon>Viridiplantae</taxon>
        <taxon>Streptophyta</taxon>
        <taxon>Embryophyta</taxon>
        <taxon>Tracheophyta</taxon>
        <taxon>Spermatophyta</taxon>
        <taxon>Magnoliopsida</taxon>
        <taxon>eudicotyledons</taxon>
        <taxon>Gunneridae</taxon>
        <taxon>Pentapetalae</taxon>
        <taxon>rosids</taxon>
        <taxon>malvids</taxon>
        <taxon>Malvales</taxon>
        <taxon>Malvaceae</taxon>
        <taxon>Malvoideae</taxon>
        <taxon>Gossypium</taxon>
    </lineage>
</organism>
<protein>
    <submittedName>
        <fullName evidence="1">Uncharacterized protein</fullName>
    </submittedName>
</protein>
<proteinExistence type="predicted"/>
<evidence type="ECO:0000313" key="2">
    <source>
        <dbReference type="Proteomes" id="UP000828251"/>
    </source>
</evidence>
<keyword evidence="2" id="KW-1185">Reference proteome</keyword>
<dbReference type="OrthoDB" id="1752293at2759"/>
<name>A0A9D3UQT7_9ROSI</name>
<comment type="caution">
    <text evidence="1">The sequence shown here is derived from an EMBL/GenBank/DDBJ whole genome shotgun (WGS) entry which is preliminary data.</text>
</comment>
<gene>
    <name evidence="1" type="ORF">J1N35_033823</name>
</gene>
<accession>A0A9D3UQT7</accession>
<dbReference type="AlphaFoldDB" id="A0A9D3UQT7"/>